<organism evidence="1 2">
    <name type="scientific">Entomophthora muscae</name>
    <dbReference type="NCBI Taxonomy" id="34485"/>
    <lineage>
        <taxon>Eukaryota</taxon>
        <taxon>Fungi</taxon>
        <taxon>Fungi incertae sedis</taxon>
        <taxon>Zoopagomycota</taxon>
        <taxon>Entomophthoromycotina</taxon>
        <taxon>Entomophthoromycetes</taxon>
        <taxon>Entomophthorales</taxon>
        <taxon>Entomophthoraceae</taxon>
        <taxon>Entomophthora</taxon>
    </lineage>
</organism>
<dbReference type="EMBL" id="QTSX02000728">
    <property type="protein sequence ID" value="KAJ9086235.1"/>
    <property type="molecule type" value="Genomic_DNA"/>
</dbReference>
<accession>A0ACC2UHM4</accession>
<keyword evidence="2" id="KW-1185">Reference proteome</keyword>
<protein>
    <submittedName>
        <fullName evidence="1">Uncharacterized protein</fullName>
    </submittedName>
</protein>
<comment type="caution">
    <text evidence="1">The sequence shown here is derived from an EMBL/GenBank/DDBJ whole genome shotgun (WGS) entry which is preliminary data.</text>
</comment>
<proteinExistence type="predicted"/>
<evidence type="ECO:0000313" key="1">
    <source>
        <dbReference type="EMBL" id="KAJ9086235.1"/>
    </source>
</evidence>
<reference evidence="1" key="1">
    <citation type="submission" date="2022-04" db="EMBL/GenBank/DDBJ databases">
        <title>Genome of the entomopathogenic fungus Entomophthora muscae.</title>
        <authorList>
            <person name="Elya C."/>
            <person name="Lovett B.R."/>
            <person name="Lee E."/>
            <person name="Macias A.M."/>
            <person name="Hajek A.E."/>
            <person name="De Bivort B.L."/>
            <person name="Kasson M.T."/>
            <person name="De Fine Licht H.H."/>
            <person name="Stajich J.E."/>
        </authorList>
    </citation>
    <scope>NUCLEOTIDE SEQUENCE</scope>
    <source>
        <strain evidence="1">Berkeley</strain>
    </source>
</reference>
<dbReference type="Proteomes" id="UP001165960">
    <property type="component" value="Unassembled WGS sequence"/>
</dbReference>
<name>A0ACC2UHM4_9FUNG</name>
<sequence>MFKRSPSGFYNAPVTKSILIGTVSISLLTSILNWKKYLHLQLFPHVVSQHQFWRLFVSQLAFTRSGEVLLGSLLIYQARLLERLYGSAKYASFLLLSLALSTAIQCLTLAAGRSYLKAIPPGPYAVIFSALFQYYRMVPAVYSFKIGKIPVGDKAAVYILAFQLILSRSPMSLIASISGLIVGTLYNANIGGVKRWRIPIFFSRLCSQYIFPLVKSMPPARSNLPSRPGRASPSSEPSTPTPEANPATVVRETFSSTLTEDTLGTDPAQVEELQHMFEHLPREVIVRVLAISNNDLNAAAAALLEVST</sequence>
<gene>
    <name evidence="1" type="ORF">DSO57_1006437</name>
</gene>
<evidence type="ECO:0000313" key="2">
    <source>
        <dbReference type="Proteomes" id="UP001165960"/>
    </source>
</evidence>